<feature type="region of interest" description="Disordered" evidence="1">
    <location>
        <begin position="226"/>
        <end position="281"/>
    </location>
</feature>
<dbReference type="EMBL" id="CABFJX010000013">
    <property type="protein sequence ID" value="VTT57896.1"/>
    <property type="molecule type" value="Genomic_DNA"/>
</dbReference>
<evidence type="ECO:0000313" key="3">
    <source>
        <dbReference type="EMBL" id="VTT57896.1"/>
    </source>
</evidence>
<proteinExistence type="predicted"/>
<feature type="transmembrane region" description="Helical" evidence="2">
    <location>
        <begin position="198"/>
        <end position="221"/>
    </location>
</feature>
<keyword evidence="2" id="KW-1133">Transmembrane helix</keyword>
<evidence type="ECO:0000256" key="1">
    <source>
        <dbReference type="SAM" id="MobiDB-lite"/>
    </source>
</evidence>
<keyword evidence="2" id="KW-0812">Transmembrane</keyword>
<gene>
    <name evidence="3" type="ORF">C2S_3529</name>
</gene>
<evidence type="ECO:0000256" key="2">
    <source>
        <dbReference type="SAM" id="Phobius"/>
    </source>
</evidence>
<feature type="region of interest" description="Disordered" evidence="1">
    <location>
        <begin position="138"/>
        <end position="194"/>
    </location>
</feature>
<dbReference type="Proteomes" id="UP000760494">
    <property type="component" value="Unassembled WGS sequence"/>
</dbReference>
<reference evidence="3" key="1">
    <citation type="submission" date="2019-05" db="EMBL/GenBank/DDBJ databases">
        <authorList>
            <person name="Piombo E."/>
        </authorList>
    </citation>
    <scope>NUCLEOTIDE SEQUENCE</scope>
    <source>
        <strain evidence="3">C2S</strain>
    </source>
</reference>
<feature type="compositionally biased region" description="Low complexity" evidence="1">
    <location>
        <begin position="138"/>
        <end position="175"/>
    </location>
</feature>
<dbReference type="AlphaFoldDB" id="A0A9Q9U560"/>
<feature type="compositionally biased region" description="Polar residues" evidence="1">
    <location>
        <begin position="271"/>
        <end position="281"/>
    </location>
</feature>
<accession>A0A9Q9U560</accession>
<organism evidence="3 4">
    <name type="scientific">Fusarium fujikuroi</name>
    <name type="common">Bakanae and foot rot disease fungus</name>
    <name type="synonym">Gibberella fujikuroi</name>
    <dbReference type="NCBI Taxonomy" id="5127"/>
    <lineage>
        <taxon>Eukaryota</taxon>
        <taxon>Fungi</taxon>
        <taxon>Dikarya</taxon>
        <taxon>Ascomycota</taxon>
        <taxon>Pezizomycotina</taxon>
        <taxon>Sordariomycetes</taxon>
        <taxon>Hypocreomycetidae</taxon>
        <taxon>Hypocreales</taxon>
        <taxon>Nectriaceae</taxon>
        <taxon>Fusarium</taxon>
        <taxon>Fusarium fujikuroi species complex</taxon>
    </lineage>
</organism>
<keyword evidence="2" id="KW-0472">Membrane</keyword>
<protein>
    <submittedName>
        <fullName evidence="3">Uncharacterized protein</fullName>
    </submittedName>
</protein>
<evidence type="ECO:0000313" key="4">
    <source>
        <dbReference type="Proteomes" id="UP000760494"/>
    </source>
</evidence>
<sequence length="281" mass="30156">MEQVSLPSKHPDDIVTKSFSAETLSCPSSVSFRTTFKFSGDPDTYAHCDWFTSDEYYRVGTSCIGSTAYFTQWIEDGVRTSSTLVCNGDCVAIRLYDNPDDLEGLRWLVSCDDSIGVSTSISTLFLDDPIDWDTATETATETRTTTSESSTSESVSESSTDIEISSFTTFPSSTSEPEEPESPTGGETKGSDGPSGGVIAGAVVGSIAGVALIVGVVILAFRMGRRSRGDGERPGGGIRDSLRSVPMPTRAFQEPEPKPPVPVIQPVFVQDSQPYHNNSEN</sequence>
<dbReference type="CDD" id="cd12087">
    <property type="entry name" value="TM_EGFR-like"/>
    <property type="match status" value="1"/>
</dbReference>
<name>A0A9Q9U560_FUSFU</name>
<comment type="caution">
    <text evidence="3">The sequence shown here is derived from an EMBL/GenBank/DDBJ whole genome shotgun (WGS) entry which is preliminary data.</text>
</comment>